<keyword evidence="1" id="KW-1133">Transmembrane helix</keyword>
<keyword evidence="1" id="KW-0812">Transmembrane</keyword>
<dbReference type="Proteomes" id="UP000245390">
    <property type="component" value="Unassembled WGS sequence"/>
</dbReference>
<keyword evidence="3" id="KW-1185">Reference proteome</keyword>
<dbReference type="KEGG" id="salo:EF888_17920"/>
<evidence type="ECO:0000313" key="3">
    <source>
        <dbReference type="Proteomes" id="UP000245390"/>
    </source>
</evidence>
<evidence type="ECO:0008006" key="4">
    <source>
        <dbReference type="Google" id="ProtNLM"/>
    </source>
</evidence>
<evidence type="ECO:0000256" key="1">
    <source>
        <dbReference type="SAM" id="Phobius"/>
    </source>
</evidence>
<dbReference type="Pfam" id="PF04298">
    <property type="entry name" value="Zn_peptidase_2"/>
    <property type="match status" value="1"/>
</dbReference>
<dbReference type="AlphaFoldDB" id="A0A316G610"/>
<reference evidence="2 3" key="1">
    <citation type="submission" date="2018-05" db="EMBL/GenBank/DDBJ databases">
        <title>Genomic Encyclopedia of Type Strains, Phase IV (KMG-IV): sequencing the most valuable type-strain genomes for metagenomic binning, comparative biology and taxonomic classification.</title>
        <authorList>
            <person name="Goeker M."/>
        </authorList>
    </citation>
    <scope>NUCLEOTIDE SEQUENCE [LARGE SCALE GENOMIC DNA]</scope>
    <source>
        <strain evidence="2 3">DSM 103371</strain>
    </source>
</reference>
<gene>
    <name evidence="2" type="ORF">C8D95_105138</name>
</gene>
<protein>
    <recommendedName>
        <fullName evidence="4">Zinc metallopeptidase</fullName>
    </recommendedName>
</protein>
<dbReference type="InterPro" id="IPR007395">
    <property type="entry name" value="Zn_peptidase_2"/>
</dbReference>
<keyword evidence="1" id="KW-0472">Membrane</keyword>
<feature type="transmembrane region" description="Helical" evidence="1">
    <location>
        <begin position="203"/>
        <end position="225"/>
    </location>
</feature>
<evidence type="ECO:0000313" key="2">
    <source>
        <dbReference type="EMBL" id="PWK56073.1"/>
    </source>
</evidence>
<feature type="transmembrane region" description="Helical" evidence="1">
    <location>
        <begin position="7"/>
        <end position="28"/>
    </location>
</feature>
<sequence>MEAGLDNALLWILILPGMILGGLAQTWVKGAVSRFSRVPLSQGLTGAQVARMVLDSKGLRQVRIEPVRGVLSDHYDPRSQVLRLSEPVYGASTIAAAGIAAHEAGHAIQDAEDYAPMEFRTAIVPLVKAGSSIAPLIFFGGLLIQSPAVMWAGAILFGASSLFALVTLPVEFDASRRALNHLQGLGILRGEGEMDGARKVLRAAAWTYVAAAVAAIGSWAIYLLMSRRR</sequence>
<accession>A0A316G610</accession>
<dbReference type="PANTHER" id="PTHR36434:SF1">
    <property type="entry name" value="MEMBRANE PROTEASE YUGP-RELATED"/>
    <property type="match status" value="1"/>
</dbReference>
<proteinExistence type="predicted"/>
<name>A0A316G610_9RHOB</name>
<dbReference type="EMBL" id="QGGV01000005">
    <property type="protein sequence ID" value="PWK56073.1"/>
    <property type="molecule type" value="Genomic_DNA"/>
</dbReference>
<dbReference type="PANTHER" id="PTHR36434">
    <property type="entry name" value="MEMBRANE PROTEASE YUGP-RELATED"/>
    <property type="match status" value="1"/>
</dbReference>
<comment type="caution">
    <text evidence="2">The sequence shown here is derived from an EMBL/GenBank/DDBJ whole genome shotgun (WGS) entry which is preliminary data.</text>
</comment>
<dbReference type="OrthoDB" id="9805386at2"/>
<feature type="transmembrane region" description="Helical" evidence="1">
    <location>
        <begin position="122"/>
        <end position="144"/>
    </location>
</feature>
<feature type="transmembrane region" description="Helical" evidence="1">
    <location>
        <begin position="151"/>
        <end position="170"/>
    </location>
</feature>
<organism evidence="2 3">
    <name type="scientific">Silicimonas algicola</name>
    <dbReference type="NCBI Taxonomy" id="1826607"/>
    <lineage>
        <taxon>Bacteria</taxon>
        <taxon>Pseudomonadati</taxon>
        <taxon>Pseudomonadota</taxon>
        <taxon>Alphaproteobacteria</taxon>
        <taxon>Rhodobacterales</taxon>
        <taxon>Paracoccaceae</taxon>
    </lineage>
</organism>